<dbReference type="HOGENOM" id="CLU_1704199_0_0_1"/>
<accession>N1PUC4</accession>
<dbReference type="OMA" id="TGESAWH"/>
<dbReference type="Proteomes" id="UP000016933">
    <property type="component" value="Unassembled WGS sequence"/>
</dbReference>
<organism evidence="1 2">
    <name type="scientific">Dothistroma septosporum (strain NZE10 / CBS 128990)</name>
    <name type="common">Red band needle blight fungus</name>
    <name type="synonym">Mycosphaerella pini</name>
    <dbReference type="NCBI Taxonomy" id="675120"/>
    <lineage>
        <taxon>Eukaryota</taxon>
        <taxon>Fungi</taxon>
        <taxon>Dikarya</taxon>
        <taxon>Ascomycota</taxon>
        <taxon>Pezizomycotina</taxon>
        <taxon>Dothideomycetes</taxon>
        <taxon>Dothideomycetidae</taxon>
        <taxon>Mycosphaerellales</taxon>
        <taxon>Mycosphaerellaceae</taxon>
        <taxon>Dothistroma</taxon>
    </lineage>
</organism>
<keyword evidence="2" id="KW-1185">Reference proteome</keyword>
<dbReference type="OrthoDB" id="1546079at2759"/>
<sequence>MLLQAVGTGESAWHVMRLNRASGATARYAKQDSVKGSKTQGRHNIFLLSYSPGFKTTVLVDRAHALHGLLRDTGIADFEADYTKPVLQVYRDTTTYVLRLKRGLDCSTYALTISEPIFLAGLWTCRSSLRCSFQCQVNGFGRGQTELISHSHQA</sequence>
<reference evidence="2" key="1">
    <citation type="journal article" date="2012" name="PLoS Genet.">
        <title>The genomes of the fungal plant pathogens Cladosporium fulvum and Dothistroma septosporum reveal adaptation to different hosts and lifestyles but also signatures of common ancestry.</title>
        <authorList>
            <person name="de Wit P.J.G.M."/>
            <person name="van der Burgt A."/>
            <person name="Oekmen B."/>
            <person name="Stergiopoulos I."/>
            <person name="Abd-Elsalam K.A."/>
            <person name="Aerts A.L."/>
            <person name="Bahkali A.H."/>
            <person name="Beenen H.G."/>
            <person name="Chettri P."/>
            <person name="Cox M.P."/>
            <person name="Datema E."/>
            <person name="de Vries R.P."/>
            <person name="Dhillon B."/>
            <person name="Ganley A.R."/>
            <person name="Griffiths S.A."/>
            <person name="Guo Y."/>
            <person name="Hamelin R.C."/>
            <person name="Henrissat B."/>
            <person name="Kabir M.S."/>
            <person name="Jashni M.K."/>
            <person name="Kema G."/>
            <person name="Klaubauf S."/>
            <person name="Lapidus A."/>
            <person name="Levasseur A."/>
            <person name="Lindquist E."/>
            <person name="Mehrabi R."/>
            <person name="Ohm R.A."/>
            <person name="Owen T.J."/>
            <person name="Salamov A."/>
            <person name="Schwelm A."/>
            <person name="Schijlen E."/>
            <person name="Sun H."/>
            <person name="van den Burg H.A."/>
            <person name="van Ham R.C.H.J."/>
            <person name="Zhang S."/>
            <person name="Goodwin S.B."/>
            <person name="Grigoriev I.V."/>
            <person name="Collemare J."/>
            <person name="Bradshaw R.E."/>
        </authorList>
    </citation>
    <scope>NUCLEOTIDE SEQUENCE [LARGE SCALE GENOMIC DNA]</scope>
    <source>
        <strain evidence="2">NZE10 / CBS 128990</strain>
    </source>
</reference>
<dbReference type="EMBL" id="KB446537">
    <property type="protein sequence ID" value="EME46543.1"/>
    <property type="molecule type" value="Genomic_DNA"/>
</dbReference>
<name>N1PUC4_DOTSN</name>
<dbReference type="AlphaFoldDB" id="N1PUC4"/>
<proteinExistence type="predicted"/>
<protein>
    <submittedName>
        <fullName evidence="1">Uncharacterized protein</fullName>
    </submittedName>
</protein>
<gene>
    <name evidence="1" type="ORF">DOTSEDRAFT_33136</name>
</gene>
<reference evidence="1 2" key="2">
    <citation type="journal article" date="2012" name="PLoS Pathog.">
        <title>Diverse lifestyles and strategies of plant pathogenesis encoded in the genomes of eighteen Dothideomycetes fungi.</title>
        <authorList>
            <person name="Ohm R.A."/>
            <person name="Feau N."/>
            <person name="Henrissat B."/>
            <person name="Schoch C.L."/>
            <person name="Horwitz B.A."/>
            <person name="Barry K.W."/>
            <person name="Condon B.J."/>
            <person name="Copeland A.C."/>
            <person name="Dhillon B."/>
            <person name="Glaser F."/>
            <person name="Hesse C.N."/>
            <person name="Kosti I."/>
            <person name="LaButti K."/>
            <person name="Lindquist E.A."/>
            <person name="Lucas S."/>
            <person name="Salamov A.A."/>
            <person name="Bradshaw R.E."/>
            <person name="Ciuffetti L."/>
            <person name="Hamelin R.C."/>
            <person name="Kema G.H.J."/>
            <person name="Lawrence C."/>
            <person name="Scott J.A."/>
            <person name="Spatafora J.W."/>
            <person name="Turgeon B.G."/>
            <person name="de Wit P.J.G.M."/>
            <person name="Zhong S."/>
            <person name="Goodwin S.B."/>
            <person name="Grigoriev I.V."/>
        </authorList>
    </citation>
    <scope>NUCLEOTIDE SEQUENCE [LARGE SCALE GENOMIC DNA]</scope>
    <source>
        <strain evidence="2">NZE10 / CBS 128990</strain>
    </source>
</reference>
<evidence type="ECO:0000313" key="2">
    <source>
        <dbReference type="Proteomes" id="UP000016933"/>
    </source>
</evidence>
<evidence type="ECO:0000313" key="1">
    <source>
        <dbReference type="EMBL" id="EME46543.1"/>
    </source>
</evidence>